<dbReference type="Proteomes" id="UP001460270">
    <property type="component" value="Unassembled WGS sequence"/>
</dbReference>
<comment type="similarity">
    <text evidence="1">Belongs to the gamma-glutamyltransferase family.</text>
</comment>
<accession>A0AAW0NC13</accession>
<dbReference type="Gene3D" id="1.10.246.130">
    <property type="match status" value="1"/>
</dbReference>
<comment type="caution">
    <text evidence="2">The sequence shown here is derived from an EMBL/GenBank/DDBJ whole genome shotgun (WGS) entry which is preliminary data.</text>
</comment>
<dbReference type="AlphaFoldDB" id="A0AAW0NC13"/>
<dbReference type="EMBL" id="JBBPFD010000018">
    <property type="protein sequence ID" value="KAK7889550.1"/>
    <property type="molecule type" value="Genomic_DNA"/>
</dbReference>
<sequence>MSEPCFSRLRSPVLALRGCVASSQTLATSAGLAVAVAAALAVTEPAALDWEEMRFCLFYNAHTRQIQGLNGSGRSAEAQTLDYMESRGFSAENPPSAFDALNVTVPGAAACWCDTVQLFGSHKYLEGVGIKGSRGWADWLLGGAEAEAEPEARAGAELEAGAEAVIEARCVEICSKRAPSWVTSVERNCDNYFLPYRPGFIQALLLQFLPNTAHFQHFKLQKGVTLWEPPPNGQGLAALLLPDSDVSLLISCSTSDPCAQTELGHNSSDYIHVLTEAVRLTQTDVLRYLGDPGHVTVPVDALLDKSYGRTRAQSISLDRAMEAVGPGLQTGSDTVYFCVIDSEGNACSFVNSNYMNFGSGLVPKDCGFALQNRGANFSLRRGHPNCIAGGKRSYHTILCALLTDTTTDQLLAALGVMGAFMQPQGHVQALDAPRVYVHYDQKSTTSPSTETPQLHREIIAL</sequence>
<dbReference type="InterPro" id="IPR043138">
    <property type="entry name" value="GGT_lsub"/>
</dbReference>
<dbReference type="InterPro" id="IPR052896">
    <property type="entry name" value="GGT-like_enzyme"/>
</dbReference>
<dbReference type="PANTHER" id="PTHR43881">
    <property type="entry name" value="GAMMA-GLUTAMYLTRANSPEPTIDASE (AFU_ORTHOLOGUE AFUA_4G13580)"/>
    <property type="match status" value="1"/>
</dbReference>
<gene>
    <name evidence="2" type="ORF">WMY93_025110</name>
</gene>
<dbReference type="Gene3D" id="3.60.20.40">
    <property type="match status" value="1"/>
</dbReference>
<dbReference type="SUPFAM" id="SSF56235">
    <property type="entry name" value="N-terminal nucleophile aminohydrolases (Ntn hydrolases)"/>
    <property type="match status" value="2"/>
</dbReference>
<name>A0AAW0NC13_9GOBI</name>
<organism evidence="2 3">
    <name type="scientific">Mugilogobius chulae</name>
    <name type="common">yellowstripe goby</name>
    <dbReference type="NCBI Taxonomy" id="88201"/>
    <lineage>
        <taxon>Eukaryota</taxon>
        <taxon>Metazoa</taxon>
        <taxon>Chordata</taxon>
        <taxon>Craniata</taxon>
        <taxon>Vertebrata</taxon>
        <taxon>Euteleostomi</taxon>
        <taxon>Actinopterygii</taxon>
        <taxon>Neopterygii</taxon>
        <taxon>Teleostei</taxon>
        <taxon>Neoteleostei</taxon>
        <taxon>Acanthomorphata</taxon>
        <taxon>Gobiaria</taxon>
        <taxon>Gobiiformes</taxon>
        <taxon>Gobioidei</taxon>
        <taxon>Gobiidae</taxon>
        <taxon>Gobionellinae</taxon>
        <taxon>Mugilogobius</taxon>
    </lineage>
</organism>
<evidence type="ECO:0000313" key="3">
    <source>
        <dbReference type="Proteomes" id="UP001460270"/>
    </source>
</evidence>
<proteinExistence type="inferred from homology"/>
<dbReference type="PANTHER" id="PTHR43881:SF1">
    <property type="entry name" value="GAMMA-GLUTAMYLTRANSPEPTIDASE (AFU_ORTHOLOGUE AFUA_4G13580)"/>
    <property type="match status" value="1"/>
</dbReference>
<reference evidence="3" key="1">
    <citation type="submission" date="2024-04" db="EMBL/GenBank/DDBJ databases">
        <title>Salinicola lusitanus LLJ914,a marine bacterium isolated from the Okinawa Trough.</title>
        <authorList>
            <person name="Li J."/>
        </authorList>
    </citation>
    <scope>NUCLEOTIDE SEQUENCE [LARGE SCALE GENOMIC DNA]</scope>
</reference>
<dbReference type="InterPro" id="IPR043137">
    <property type="entry name" value="GGT_ssub_C"/>
</dbReference>
<protein>
    <submittedName>
        <fullName evidence="2">Uncharacterized protein</fullName>
    </submittedName>
</protein>
<evidence type="ECO:0000256" key="1">
    <source>
        <dbReference type="ARBA" id="ARBA00009381"/>
    </source>
</evidence>
<dbReference type="InterPro" id="IPR029055">
    <property type="entry name" value="Ntn_hydrolases_N"/>
</dbReference>
<keyword evidence="3" id="KW-1185">Reference proteome</keyword>
<dbReference type="Pfam" id="PF01019">
    <property type="entry name" value="G_glu_transpept"/>
    <property type="match status" value="2"/>
</dbReference>
<evidence type="ECO:0000313" key="2">
    <source>
        <dbReference type="EMBL" id="KAK7889550.1"/>
    </source>
</evidence>